<dbReference type="GO" id="GO:0003677">
    <property type="term" value="F:DNA binding"/>
    <property type="evidence" value="ECO:0007669"/>
    <property type="project" value="InterPro"/>
</dbReference>
<dbReference type="InterPro" id="IPR000943">
    <property type="entry name" value="RNA_pol_sigma70"/>
</dbReference>
<dbReference type="NCBIfam" id="TIGR02479">
    <property type="entry name" value="FliA_WhiG"/>
    <property type="match status" value="1"/>
</dbReference>
<accession>A0A381DLN4</accession>
<dbReference type="SUPFAM" id="SSF88946">
    <property type="entry name" value="Sigma2 domain of RNA polymerase sigma factors"/>
    <property type="match status" value="1"/>
</dbReference>
<dbReference type="EMBL" id="UFVD01000001">
    <property type="protein sequence ID" value="SUX11477.1"/>
    <property type="molecule type" value="Genomic_DNA"/>
</dbReference>
<keyword evidence="2" id="KW-0969">Cilium</keyword>
<dbReference type="InterPro" id="IPR007627">
    <property type="entry name" value="RNA_pol_sigma70_r2"/>
</dbReference>
<gene>
    <name evidence="2" type="primary">fliA</name>
    <name evidence="2" type="ORF">NCTC12475_01705</name>
</gene>
<reference evidence="2 3" key="1">
    <citation type="submission" date="2018-06" db="EMBL/GenBank/DDBJ databases">
        <authorList>
            <consortium name="Pathogen Informatics"/>
            <person name="Doyle S."/>
        </authorList>
    </citation>
    <scope>NUCLEOTIDE SEQUENCE [LARGE SCALE GENOMIC DNA]</scope>
    <source>
        <strain evidence="2 3">NCTC12475</strain>
    </source>
</reference>
<dbReference type="NCBIfam" id="TIGR02937">
    <property type="entry name" value="sigma70-ECF"/>
    <property type="match status" value="1"/>
</dbReference>
<dbReference type="PANTHER" id="PTHR30385:SF7">
    <property type="entry name" value="RNA POLYMERASE SIGMA FACTOR FLIA"/>
    <property type="match status" value="1"/>
</dbReference>
<dbReference type="GeneID" id="93090343"/>
<dbReference type="InterPro" id="IPR014284">
    <property type="entry name" value="RNA_pol_sigma-70_dom"/>
</dbReference>
<keyword evidence="3" id="KW-1185">Reference proteome</keyword>
<dbReference type="EC" id="3.4.-.-" evidence="2"/>
<dbReference type="InterPro" id="IPR013325">
    <property type="entry name" value="RNA_pol_sigma_r2"/>
</dbReference>
<dbReference type="GO" id="GO:0016987">
    <property type="term" value="F:sigma factor activity"/>
    <property type="evidence" value="ECO:0007669"/>
    <property type="project" value="InterPro"/>
</dbReference>
<dbReference type="SUPFAM" id="SSF88659">
    <property type="entry name" value="Sigma3 and sigma4 domains of RNA polymerase sigma factors"/>
    <property type="match status" value="2"/>
</dbReference>
<dbReference type="Pfam" id="PF04545">
    <property type="entry name" value="Sigma70_r4"/>
    <property type="match status" value="1"/>
</dbReference>
<dbReference type="Pfam" id="PF04542">
    <property type="entry name" value="Sigma70_r2"/>
    <property type="match status" value="1"/>
</dbReference>
<dbReference type="GO" id="GO:0006352">
    <property type="term" value="P:DNA-templated transcription initiation"/>
    <property type="evidence" value="ECO:0007669"/>
    <property type="project" value="InterPro"/>
</dbReference>
<dbReference type="GO" id="GO:0016787">
    <property type="term" value="F:hydrolase activity"/>
    <property type="evidence" value="ECO:0007669"/>
    <property type="project" value="UniProtKB-KW"/>
</dbReference>
<dbReference type="RefSeq" id="WP_089182201.1">
    <property type="nucleotide sequence ID" value="NZ_CP043427.1"/>
</dbReference>
<dbReference type="PANTHER" id="PTHR30385">
    <property type="entry name" value="SIGMA FACTOR F FLAGELLAR"/>
    <property type="match status" value="1"/>
</dbReference>
<keyword evidence="2" id="KW-0282">Flagellum</keyword>
<dbReference type="Gene3D" id="1.10.1740.10">
    <property type="match status" value="1"/>
</dbReference>
<dbReference type="PROSITE" id="PS00716">
    <property type="entry name" value="SIGMA70_2"/>
    <property type="match status" value="1"/>
</dbReference>
<dbReference type="AlphaFoldDB" id="A0A381DLN4"/>
<dbReference type="Gene3D" id="1.20.140.160">
    <property type="match status" value="1"/>
</dbReference>
<dbReference type="Proteomes" id="UP000254920">
    <property type="component" value="Unassembled WGS sequence"/>
</dbReference>
<dbReference type="STRING" id="32024.GCA_000788295_00765"/>
<evidence type="ECO:0000259" key="1">
    <source>
        <dbReference type="PROSITE" id="PS00716"/>
    </source>
</evidence>
<dbReference type="OrthoDB" id="9799825at2"/>
<dbReference type="NCBIfam" id="NF005413">
    <property type="entry name" value="PRK06986.1"/>
    <property type="match status" value="1"/>
</dbReference>
<evidence type="ECO:0000313" key="2">
    <source>
        <dbReference type="EMBL" id="SUX11477.1"/>
    </source>
</evidence>
<sequence length="235" mass="27535">MAEKQQKKQHNAYANAIKQEQDSLVLQYMPALRSMAFRLKERLPASIDVNDLISIGATQMIKMSRKYDKSQNDSFWGYCQKRVYGSMLDYLRSLDTVSRSNRKLIKQVEIEIDNYFNKHEQEPDDAYLAKVLNESEDKIREARMASSICSVMPIDDHLINTEQESTEDRVIRDDLLEKIEEVLATFEKRDQLIVQLYYYEELSLAEISEILNISQSRISQIHKKLINKIKERFGA</sequence>
<dbReference type="InterPro" id="IPR007630">
    <property type="entry name" value="RNA_pol_sigma70_r4"/>
</dbReference>
<name>A0A381DLN4_9BACT</name>
<organism evidence="2 3">
    <name type="scientific">Campylobacter sputorum subsp. sputorum</name>
    <dbReference type="NCBI Taxonomy" id="32024"/>
    <lineage>
        <taxon>Bacteria</taxon>
        <taxon>Pseudomonadati</taxon>
        <taxon>Campylobacterota</taxon>
        <taxon>Epsilonproteobacteria</taxon>
        <taxon>Campylobacterales</taxon>
        <taxon>Campylobacteraceae</taxon>
        <taxon>Campylobacter</taxon>
    </lineage>
</organism>
<dbReference type="PRINTS" id="PR00046">
    <property type="entry name" value="SIGMA70FCT"/>
</dbReference>
<proteinExistence type="predicted"/>
<feature type="domain" description="RNA polymerase sigma-70" evidence="1">
    <location>
        <begin position="203"/>
        <end position="229"/>
    </location>
</feature>
<dbReference type="CDD" id="cd06171">
    <property type="entry name" value="Sigma70_r4"/>
    <property type="match status" value="1"/>
</dbReference>
<protein>
    <submittedName>
        <fullName evidence="2">Flagellar biosynthesis sigma factor</fullName>
        <ecNumber evidence="2">3.4.-.-</ecNumber>
    </submittedName>
</protein>
<dbReference type="GO" id="GO:0003899">
    <property type="term" value="F:DNA-directed RNA polymerase activity"/>
    <property type="evidence" value="ECO:0007669"/>
    <property type="project" value="InterPro"/>
</dbReference>
<dbReference type="InterPro" id="IPR013324">
    <property type="entry name" value="RNA_pol_sigma_r3/r4-like"/>
</dbReference>
<keyword evidence="2" id="KW-0966">Cell projection</keyword>
<dbReference type="InterPro" id="IPR012845">
    <property type="entry name" value="RNA_pol_sigma_FliA_WhiG"/>
</dbReference>
<evidence type="ECO:0000313" key="3">
    <source>
        <dbReference type="Proteomes" id="UP000254920"/>
    </source>
</evidence>
<keyword evidence="2" id="KW-0378">Hydrolase</keyword>